<dbReference type="Pfam" id="PF12840">
    <property type="entry name" value="HTH_20"/>
    <property type="match status" value="1"/>
</dbReference>
<name>A0LVH6_ACIC1</name>
<dbReference type="RefSeq" id="WP_011720499.1">
    <property type="nucleotide sequence ID" value="NC_008578.1"/>
</dbReference>
<dbReference type="STRING" id="351607.Acel_1664"/>
<dbReference type="InterPro" id="IPR036390">
    <property type="entry name" value="WH_DNA-bd_sf"/>
</dbReference>
<dbReference type="HOGENOM" id="CLU_078469_1_1_11"/>
<organism evidence="1 2">
    <name type="scientific">Acidothermus cellulolyticus (strain ATCC 43068 / DSM 8971 / 11B)</name>
    <dbReference type="NCBI Taxonomy" id="351607"/>
    <lineage>
        <taxon>Bacteria</taxon>
        <taxon>Bacillati</taxon>
        <taxon>Actinomycetota</taxon>
        <taxon>Actinomycetes</taxon>
        <taxon>Acidothermales</taxon>
        <taxon>Acidothermaceae</taxon>
        <taxon>Acidothermus</taxon>
    </lineage>
</organism>
<dbReference type="SUPFAM" id="SSF46785">
    <property type="entry name" value="Winged helix' DNA-binding domain"/>
    <property type="match status" value="1"/>
</dbReference>
<protein>
    <submittedName>
        <fullName evidence="1">Putative transcriptional regulator</fullName>
    </submittedName>
</protein>
<accession>A0LVH6</accession>
<keyword evidence="2" id="KW-1185">Reference proteome</keyword>
<dbReference type="eggNOG" id="COG2345">
    <property type="taxonomic scope" value="Bacteria"/>
</dbReference>
<dbReference type="Gene3D" id="1.10.10.10">
    <property type="entry name" value="Winged helix-like DNA-binding domain superfamily/Winged helix DNA-binding domain"/>
    <property type="match status" value="1"/>
</dbReference>
<proteinExistence type="predicted"/>
<reference evidence="1 2" key="1">
    <citation type="journal article" date="2009" name="Genome Res.">
        <title>Complete genome of the cellulolytic thermophile Acidothermus cellulolyticus 11B provides insights into its ecophysiological and evolutionary adaptations.</title>
        <authorList>
            <person name="Barabote R.D."/>
            <person name="Xie G."/>
            <person name="Leu D.H."/>
            <person name="Normand P."/>
            <person name="Necsulea A."/>
            <person name="Daubin V."/>
            <person name="Medigue C."/>
            <person name="Adney W.S."/>
            <person name="Xu X.C."/>
            <person name="Lapidus A."/>
            <person name="Parales R.E."/>
            <person name="Detter C."/>
            <person name="Pujic P."/>
            <person name="Bruce D."/>
            <person name="Lavire C."/>
            <person name="Challacombe J.F."/>
            <person name="Brettin T.S."/>
            <person name="Berry A.M."/>
        </authorList>
    </citation>
    <scope>NUCLEOTIDE SEQUENCE [LARGE SCALE GENOMIC DNA]</scope>
    <source>
        <strain evidence="2">ATCC 43068 / DSM 8971 / 11B</strain>
    </source>
</reference>
<dbReference type="AlphaFoldDB" id="A0LVH6"/>
<gene>
    <name evidence="1" type="ordered locus">Acel_1664</name>
</gene>
<evidence type="ECO:0000313" key="1">
    <source>
        <dbReference type="EMBL" id="ABK53436.1"/>
    </source>
</evidence>
<dbReference type="EMBL" id="CP000481">
    <property type="protein sequence ID" value="ABK53436.1"/>
    <property type="molecule type" value="Genomic_DNA"/>
</dbReference>
<evidence type="ECO:0000313" key="2">
    <source>
        <dbReference type="Proteomes" id="UP000008221"/>
    </source>
</evidence>
<dbReference type="KEGG" id="ace:Acel_1664"/>
<dbReference type="Proteomes" id="UP000008221">
    <property type="component" value="Chromosome"/>
</dbReference>
<dbReference type="InterPro" id="IPR036388">
    <property type="entry name" value="WH-like_DNA-bd_sf"/>
</dbReference>
<dbReference type="InParanoid" id="A0LVH6"/>
<sequence length="209" mass="22223">MIGCLAEPTRRRVYEAVRAAARPLTRDDVAQLVGIGRPLATFHLEALARTGLLDVTFARPAGRGGPGAGRPAKWYAVRNRDVIASLPPRRYELAAEILLRSVCAARATAELCAAAVEVGRRLGGTLTGRPLDEVLTRLGYQPIERDGGHAFANCPFHALVEADAETVCAMNQSLVTGLLEGLGIKELDAVVDPLPGGCCVRLRPRPPSG</sequence>